<evidence type="ECO:0000256" key="1">
    <source>
        <dbReference type="ARBA" id="ARBA00004141"/>
    </source>
</evidence>
<feature type="transmembrane region" description="Helical" evidence="4">
    <location>
        <begin position="309"/>
        <end position="329"/>
    </location>
</feature>
<feature type="region of interest" description="Disordered" evidence="3">
    <location>
        <begin position="1"/>
        <end position="34"/>
    </location>
</feature>
<feature type="transmembrane region" description="Helical" evidence="4">
    <location>
        <begin position="335"/>
        <end position="360"/>
    </location>
</feature>
<evidence type="ECO:0000313" key="7">
    <source>
        <dbReference type="Proteomes" id="UP000012174"/>
    </source>
</evidence>
<dbReference type="GO" id="GO:0022857">
    <property type="term" value="F:transmembrane transporter activity"/>
    <property type="evidence" value="ECO:0007669"/>
    <property type="project" value="InterPro"/>
</dbReference>
<dbReference type="Gene3D" id="1.20.1250.20">
    <property type="entry name" value="MFS general substrate transporter like domains"/>
    <property type="match status" value="2"/>
</dbReference>
<dbReference type="eggNOG" id="KOG2504">
    <property type="taxonomic scope" value="Eukaryota"/>
</dbReference>
<feature type="transmembrane region" description="Helical" evidence="4">
    <location>
        <begin position="172"/>
        <end position="192"/>
    </location>
</feature>
<dbReference type="OMA" id="MGVAPMT"/>
<dbReference type="EMBL" id="KB707482">
    <property type="protein sequence ID" value="EMR62210.1"/>
    <property type="molecule type" value="Genomic_DNA"/>
</dbReference>
<feature type="transmembrane region" description="Helical" evidence="4">
    <location>
        <begin position="367"/>
        <end position="384"/>
    </location>
</feature>
<comment type="subcellular location">
    <subcellularLocation>
        <location evidence="1">Membrane</location>
        <topology evidence="1">Multi-pass membrane protein</topology>
    </subcellularLocation>
</comment>
<dbReference type="PANTHER" id="PTHR11360:SF319">
    <property type="entry name" value="MAJOR FACILITATOR SUPERFAMILY (MFS) PROFILE DOMAIN-CONTAINING PROTEIN"/>
    <property type="match status" value="1"/>
</dbReference>
<evidence type="ECO:0000256" key="3">
    <source>
        <dbReference type="SAM" id="MobiDB-lite"/>
    </source>
</evidence>
<feature type="transmembrane region" description="Helical" evidence="4">
    <location>
        <begin position="204"/>
        <end position="225"/>
    </location>
</feature>
<feature type="transmembrane region" description="Helical" evidence="4">
    <location>
        <begin position="44"/>
        <end position="65"/>
    </location>
</feature>
<dbReference type="InterPro" id="IPR050327">
    <property type="entry name" value="Proton-linked_MCT"/>
</dbReference>
<keyword evidence="4" id="KW-0472">Membrane</keyword>
<feature type="compositionally biased region" description="Polar residues" evidence="3">
    <location>
        <begin position="19"/>
        <end position="29"/>
    </location>
</feature>
<feature type="domain" description="Major facilitator superfamily (MFS) profile" evidence="5">
    <location>
        <begin position="245"/>
        <end position="424"/>
    </location>
</feature>
<evidence type="ECO:0000256" key="4">
    <source>
        <dbReference type="SAM" id="Phobius"/>
    </source>
</evidence>
<evidence type="ECO:0000313" key="6">
    <source>
        <dbReference type="EMBL" id="EMR62210.1"/>
    </source>
</evidence>
<accession>M7T6E3</accession>
<evidence type="ECO:0000256" key="2">
    <source>
        <dbReference type="ARBA" id="ARBA00006727"/>
    </source>
</evidence>
<keyword evidence="7" id="KW-1185">Reference proteome</keyword>
<gene>
    <name evidence="6" type="ORF">UCREL1_10879</name>
</gene>
<feature type="transmembrane region" description="Helical" evidence="4">
    <location>
        <begin position="144"/>
        <end position="165"/>
    </location>
</feature>
<feature type="transmembrane region" description="Helical" evidence="4">
    <location>
        <begin position="246"/>
        <end position="268"/>
    </location>
</feature>
<dbReference type="AlphaFoldDB" id="M7T6E3"/>
<feature type="transmembrane region" description="Helical" evidence="4">
    <location>
        <begin position="280"/>
        <end position="302"/>
    </location>
</feature>
<feature type="transmembrane region" description="Helical" evidence="4">
    <location>
        <begin position="119"/>
        <end position="138"/>
    </location>
</feature>
<dbReference type="PROSITE" id="PS50850">
    <property type="entry name" value="MFS"/>
    <property type="match status" value="1"/>
</dbReference>
<proteinExistence type="inferred from homology"/>
<dbReference type="CDD" id="cd17352">
    <property type="entry name" value="MFS_MCT_SLC16"/>
    <property type="match status" value="1"/>
</dbReference>
<dbReference type="Pfam" id="PF07690">
    <property type="entry name" value="MFS_1"/>
    <property type="match status" value="1"/>
</dbReference>
<feature type="transmembrane region" description="Helical" evidence="4">
    <location>
        <begin position="85"/>
        <end position="107"/>
    </location>
</feature>
<feature type="transmembrane region" description="Helical" evidence="4">
    <location>
        <begin position="396"/>
        <end position="418"/>
    </location>
</feature>
<dbReference type="InterPro" id="IPR020846">
    <property type="entry name" value="MFS_dom"/>
</dbReference>
<dbReference type="GO" id="GO:0016020">
    <property type="term" value="C:membrane"/>
    <property type="evidence" value="ECO:0007669"/>
    <property type="project" value="UniProtKB-SubCell"/>
</dbReference>
<keyword evidence="4" id="KW-1133">Transmembrane helix</keyword>
<keyword evidence="4" id="KW-0812">Transmembrane</keyword>
<organism evidence="6 7">
    <name type="scientific">Eutypa lata (strain UCR-EL1)</name>
    <name type="common">Grapevine dieback disease fungus</name>
    <name type="synonym">Eutypa armeniacae</name>
    <dbReference type="NCBI Taxonomy" id="1287681"/>
    <lineage>
        <taxon>Eukaryota</taxon>
        <taxon>Fungi</taxon>
        <taxon>Dikarya</taxon>
        <taxon>Ascomycota</taxon>
        <taxon>Pezizomycotina</taxon>
        <taxon>Sordariomycetes</taxon>
        <taxon>Xylariomycetidae</taxon>
        <taxon>Xylariales</taxon>
        <taxon>Diatrypaceae</taxon>
        <taxon>Eutypa</taxon>
    </lineage>
</organism>
<dbReference type="OrthoDB" id="6499973at2759"/>
<dbReference type="Proteomes" id="UP000012174">
    <property type="component" value="Unassembled WGS sequence"/>
</dbReference>
<dbReference type="PANTHER" id="PTHR11360">
    <property type="entry name" value="MONOCARBOXYLATE TRANSPORTER"/>
    <property type="match status" value="1"/>
</dbReference>
<dbReference type="KEGG" id="ela:UCREL1_10879"/>
<name>M7T6E3_EUTLA</name>
<dbReference type="InterPro" id="IPR036259">
    <property type="entry name" value="MFS_trans_sf"/>
</dbReference>
<dbReference type="InterPro" id="IPR011701">
    <property type="entry name" value="MFS"/>
</dbReference>
<sequence length="424" mass="45004">MAVGKTEYDVSGEAEEQKSTGTGVSTPEETSADFEPAPDGGLRAWLVALGANFIFFTALGYASSFGVFQEYYMQHQLSGDSPDKIAWIGSLSSFLQFATGAFAGPAFDRFGPWILRPATILYLFAIMMTSLCSKYWQFMLAQSVLLGISTGLMVLPALAAVSQYFDKKRAAALGIAVSGSSLGGILFPIVLSKMLNSSDLGFGWSVRILGFVMLPFLLFACAAVDARLPPRPTTFFIVAAFRQTNFVLLVAASFFMYIGMWTPLFYLPTYAVAKGMDPTLASYMLAILNAASTFGRIVPGVLADKFGRINAFAIGGIATGIVICCLSETETAAGIVVYSIFVGFASGTIISGSSAAFSLCPKNPQEFGTYMGMGMAICSFAVLIGPPVNGKLIDTYGGFFEASIFSGIMCVIGGLIAFSSKFAI</sequence>
<protein>
    <submittedName>
        <fullName evidence="6">Putative monocarboxylate permease-like protein</fullName>
    </submittedName>
</protein>
<dbReference type="HOGENOM" id="CLU_001265_1_1_1"/>
<dbReference type="SUPFAM" id="SSF103473">
    <property type="entry name" value="MFS general substrate transporter"/>
    <property type="match status" value="1"/>
</dbReference>
<comment type="similarity">
    <text evidence="2">Belongs to the major facilitator superfamily. Monocarboxylate porter (TC 2.A.1.13) family.</text>
</comment>
<evidence type="ECO:0000259" key="5">
    <source>
        <dbReference type="PROSITE" id="PS50850"/>
    </source>
</evidence>
<reference evidence="7" key="1">
    <citation type="journal article" date="2013" name="Genome Announc.">
        <title>Draft genome sequence of the grapevine dieback fungus Eutypa lata UCR-EL1.</title>
        <authorList>
            <person name="Blanco-Ulate B."/>
            <person name="Rolshausen P.E."/>
            <person name="Cantu D."/>
        </authorList>
    </citation>
    <scope>NUCLEOTIDE SEQUENCE [LARGE SCALE GENOMIC DNA]</scope>
    <source>
        <strain evidence="7">UCR-EL1</strain>
    </source>
</reference>